<feature type="region of interest" description="Disordered" evidence="1">
    <location>
        <begin position="194"/>
        <end position="219"/>
    </location>
</feature>
<gene>
    <name evidence="2" type="primary">VvCHDp000026_33</name>
    <name evidence="2" type="ORF">CK203_040730</name>
</gene>
<evidence type="ECO:0000256" key="1">
    <source>
        <dbReference type="SAM" id="MobiDB-lite"/>
    </source>
</evidence>
<dbReference type="Proteomes" id="UP000288805">
    <property type="component" value="Unassembled WGS sequence"/>
</dbReference>
<comment type="caution">
    <text evidence="2">The sequence shown here is derived from an EMBL/GenBank/DDBJ whole genome shotgun (WGS) entry which is preliminary data.</text>
</comment>
<dbReference type="AlphaFoldDB" id="A0A438HFG2"/>
<dbReference type="PANTHER" id="PTHR31549:SF191">
    <property type="entry name" value="DUF247 DOMAIN PROTEIN"/>
    <property type="match status" value="1"/>
</dbReference>
<sequence>MLRGTQDFKKFYEPRVISLGPYHHGNPHLRPGEMIKPLCAQKFLVDSNQDIDALYTKIESNIEAVKKCYDWSSTSEYDDEALAWMMLLDGCFLLQFIRMTDDMSKVLREHQIGLVGLDLFLLENQLPFGVLKLIFEGTSLPVEETIKEFVTITIRPDWSTSEIQLKEENKEPSHLLDLLRSALLGRYKKISKQELGSQQEQEQEAEKKGESSSSSRGRDGGFCCPWKKGKQQGNWPSFRHIKELKAAGIHLQPSATSSLTDISFNSYFFYGYLKLPPIIVDDSTKFFEHDDVKKLRSKHILYNCLGSDEDVAHIFNEIGNDVVFTDVYEVLKDRIQKHYEKRVISTWIAEVQLLGILDFSILCPWI</sequence>
<accession>A0A438HFG2</accession>
<reference evidence="2 3" key="1">
    <citation type="journal article" date="2018" name="PLoS Genet.">
        <title>Population sequencing reveals clonal diversity and ancestral inbreeding in the grapevine cultivar Chardonnay.</title>
        <authorList>
            <person name="Roach M.J."/>
            <person name="Johnson D.L."/>
            <person name="Bohlmann J."/>
            <person name="van Vuuren H.J."/>
            <person name="Jones S.J."/>
            <person name="Pretorius I.S."/>
            <person name="Schmidt S.A."/>
            <person name="Borneman A.R."/>
        </authorList>
    </citation>
    <scope>NUCLEOTIDE SEQUENCE [LARGE SCALE GENOMIC DNA]</scope>
    <source>
        <strain evidence="3">cv. Chardonnay</strain>
        <tissue evidence="2">Leaf</tissue>
    </source>
</reference>
<dbReference type="InterPro" id="IPR004158">
    <property type="entry name" value="DUF247_pln"/>
</dbReference>
<protein>
    <submittedName>
        <fullName evidence="2">UPF0481 protein</fullName>
    </submittedName>
</protein>
<organism evidence="2 3">
    <name type="scientific">Vitis vinifera</name>
    <name type="common">Grape</name>
    <dbReference type="NCBI Taxonomy" id="29760"/>
    <lineage>
        <taxon>Eukaryota</taxon>
        <taxon>Viridiplantae</taxon>
        <taxon>Streptophyta</taxon>
        <taxon>Embryophyta</taxon>
        <taxon>Tracheophyta</taxon>
        <taxon>Spermatophyta</taxon>
        <taxon>Magnoliopsida</taxon>
        <taxon>eudicotyledons</taxon>
        <taxon>Gunneridae</taxon>
        <taxon>Pentapetalae</taxon>
        <taxon>rosids</taxon>
        <taxon>Vitales</taxon>
        <taxon>Vitaceae</taxon>
        <taxon>Viteae</taxon>
        <taxon>Vitis</taxon>
    </lineage>
</organism>
<dbReference type="PANTHER" id="PTHR31549">
    <property type="entry name" value="PROTEIN, PUTATIVE (DUF247)-RELATED-RELATED"/>
    <property type="match status" value="1"/>
</dbReference>
<dbReference type="Pfam" id="PF03140">
    <property type="entry name" value="DUF247"/>
    <property type="match status" value="2"/>
</dbReference>
<name>A0A438HFG2_VITVI</name>
<evidence type="ECO:0000313" key="2">
    <source>
        <dbReference type="EMBL" id="RVW83119.1"/>
    </source>
</evidence>
<dbReference type="EMBL" id="QGNW01000232">
    <property type="protein sequence ID" value="RVW83119.1"/>
    <property type="molecule type" value="Genomic_DNA"/>
</dbReference>
<proteinExistence type="predicted"/>
<evidence type="ECO:0000313" key="3">
    <source>
        <dbReference type="Proteomes" id="UP000288805"/>
    </source>
</evidence>